<keyword evidence="1" id="KW-0472">Membrane</keyword>
<name>A0ABV9EUJ7_9ACTN</name>
<comment type="caution">
    <text evidence="3">The sequence shown here is derived from an EMBL/GenBank/DDBJ whole genome shotgun (WGS) entry which is preliminary data.</text>
</comment>
<dbReference type="RefSeq" id="WP_262847877.1">
    <property type="nucleotide sequence ID" value="NZ_JANZYP010000068.1"/>
</dbReference>
<accession>A0ABV9EUJ7</accession>
<dbReference type="EC" id="3.4.-.-" evidence="3"/>
<proteinExistence type="predicted"/>
<feature type="transmembrane region" description="Helical" evidence="1">
    <location>
        <begin position="42"/>
        <end position="61"/>
    </location>
</feature>
<organism evidence="3 4">
    <name type="scientific">Sphaerisporangium corydalis</name>
    <dbReference type="NCBI Taxonomy" id="1441875"/>
    <lineage>
        <taxon>Bacteria</taxon>
        <taxon>Bacillati</taxon>
        <taxon>Actinomycetota</taxon>
        <taxon>Actinomycetes</taxon>
        <taxon>Streptosporangiales</taxon>
        <taxon>Streptosporangiaceae</taxon>
        <taxon>Sphaerisporangium</taxon>
    </lineage>
</organism>
<keyword evidence="4" id="KW-1185">Reference proteome</keyword>
<keyword evidence="1" id="KW-0812">Transmembrane</keyword>
<gene>
    <name evidence="3" type="ORF">ACFO8L_39050</name>
</gene>
<feature type="transmembrane region" description="Helical" evidence="1">
    <location>
        <begin position="114"/>
        <end position="132"/>
    </location>
</feature>
<keyword evidence="3" id="KW-0378">Hydrolase</keyword>
<dbReference type="PANTHER" id="PTHR39430">
    <property type="entry name" value="MEMBRANE-ASSOCIATED PROTEASE-RELATED"/>
    <property type="match status" value="1"/>
</dbReference>
<evidence type="ECO:0000259" key="2">
    <source>
        <dbReference type="Pfam" id="PF02517"/>
    </source>
</evidence>
<feature type="transmembrane region" description="Helical" evidence="1">
    <location>
        <begin position="7"/>
        <end position="30"/>
    </location>
</feature>
<feature type="transmembrane region" description="Helical" evidence="1">
    <location>
        <begin position="153"/>
        <end position="172"/>
    </location>
</feature>
<dbReference type="GO" id="GO:0016787">
    <property type="term" value="F:hydrolase activity"/>
    <property type="evidence" value="ECO:0007669"/>
    <property type="project" value="UniProtKB-KW"/>
</dbReference>
<feature type="transmembrane region" description="Helical" evidence="1">
    <location>
        <begin position="82"/>
        <end position="108"/>
    </location>
</feature>
<protein>
    <submittedName>
        <fullName evidence="3">CPBP family intramembrane glutamic endopeptidase</fullName>
        <ecNumber evidence="3">3.4.-.-</ecNumber>
    </submittedName>
</protein>
<feature type="domain" description="CAAX prenyl protease 2/Lysostaphin resistance protein A-like" evidence="2">
    <location>
        <begin position="123"/>
        <end position="218"/>
    </location>
</feature>
<evidence type="ECO:0000256" key="1">
    <source>
        <dbReference type="SAM" id="Phobius"/>
    </source>
</evidence>
<dbReference type="EMBL" id="JBHSFN010000042">
    <property type="protein sequence ID" value="MFC4592141.1"/>
    <property type="molecule type" value="Genomic_DNA"/>
</dbReference>
<evidence type="ECO:0000313" key="3">
    <source>
        <dbReference type="EMBL" id="MFC4592141.1"/>
    </source>
</evidence>
<dbReference type="Proteomes" id="UP001595891">
    <property type="component" value="Unassembled WGS sequence"/>
</dbReference>
<evidence type="ECO:0000313" key="4">
    <source>
        <dbReference type="Proteomes" id="UP001595891"/>
    </source>
</evidence>
<dbReference type="Pfam" id="PF02517">
    <property type="entry name" value="Rce1-like"/>
    <property type="match status" value="1"/>
</dbReference>
<keyword evidence="1" id="KW-1133">Transmembrane helix</keyword>
<dbReference type="InterPro" id="IPR003675">
    <property type="entry name" value="Rce1/LyrA-like_dom"/>
</dbReference>
<reference evidence="4" key="1">
    <citation type="journal article" date="2019" name="Int. J. Syst. Evol. Microbiol.">
        <title>The Global Catalogue of Microorganisms (GCM) 10K type strain sequencing project: providing services to taxonomists for standard genome sequencing and annotation.</title>
        <authorList>
            <consortium name="The Broad Institute Genomics Platform"/>
            <consortium name="The Broad Institute Genome Sequencing Center for Infectious Disease"/>
            <person name="Wu L."/>
            <person name="Ma J."/>
        </authorList>
    </citation>
    <scope>NUCLEOTIDE SEQUENCE [LARGE SCALE GENOMIC DNA]</scope>
    <source>
        <strain evidence="4">CCUG 49560</strain>
    </source>
</reference>
<sequence>MKATHPAWAVPIAMVTLFAQVILGTAPVALFMDPSDPLYEPLGMIGITVASVALVWAIRRLSGRLPWSGLRLTRSRSAVPHALLGVLAGAAAVVAANAASVAIGVATWLPWDKVVAPALTSLPVAVAYIVLGQAFPEELLWRGHLYDTLSRRLSPRMVLVVVSVAFGAMHIVSQSPADTVAEKLLYLVQAAALGFACAAARARSGALWMAIGVHTGYHLGDTLLPTQDRQFGAQLALLALTLTLTGLITLRTARNDTHDPSEPVSPHGGVEPLDFLATSRV</sequence>
<dbReference type="PANTHER" id="PTHR39430:SF1">
    <property type="entry name" value="PROTEASE"/>
    <property type="match status" value="1"/>
</dbReference>